<dbReference type="Proteomes" id="UP000267017">
    <property type="component" value="Unassembled WGS sequence"/>
</dbReference>
<dbReference type="OrthoDB" id="9969659at2"/>
<dbReference type="EMBL" id="RRCN01000002">
    <property type="protein sequence ID" value="RRJ54912.1"/>
    <property type="molecule type" value="Genomic_DNA"/>
</dbReference>
<comment type="caution">
    <text evidence="1">The sequence shown here is derived from an EMBL/GenBank/DDBJ whole genome shotgun (WGS) entry which is preliminary data.</text>
</comment>
<evidence type="ECO:0000313" key="1">
    <source>
        <dbReference type="EMBL" id="RRJ54912.1"/>
    </source>
</evidence>
<dbReference type="AlphaFoldDB" id="A0A3P3TAJ9"/>
<protein>
    <submittedName>
        <fullName evidence="1">Uncharacterized protein</fullName>
    </submittedName>
</protein>
<dbReference type="RefSeq" id="WP_128636005.1">
    <property type="nucleotide sequence ID" value="NZ_RRCN01000002.1"/>
</dbReference>
<accession>A0A3P3TAJ9</accession>
<proteinExistence type="predicted"/>
<name>A0A3P3TAJ9_9BACL</name>
<evidence type="ECO:0000313" key="2">
    <source>
        <dbReference type="Proteomes" id="UP000267017"/>
    </source>
</evidence>
<keyword evidence="2" id="KW-1185">Reference proteome</keyword>
<reference evidence="1 2" key="1">
    <citation type="submission" date="2018-11" db="EMBL/GenBank/DDBJ databases">
        <title>Genome sequencing of Paenibacillus sp. KCOM 3021 (= ChDC PVNT-B20).</title>
        <authorList>
            <person name="Kook J.-K."/>
            <person name="Park S.-N."/>
            <person name="Lim Y.K."/>
        </authorList>
    </citation>
    <scope>NUCLEOTIDE SEQUENCE [LARGE SCALE GENOMIC DNA]</scope>
    <source>
        <strain evidence="1 2">KCOM 3021</strain>
    </source>
</reference>
<sequence length="65" mass="7082">MNVVTKLNKVTGDSNVVPVKEFLDFVGNGSKKREAALIAIIEGELFQNTEVAYFLAPMKTSVHAT</sequence>
<organism evidence="1 2">
    <name type="scientific">Paenibacillus oralis</name>
    <dbReference type="NCBI Taxonomy" id="2490856"/>
    <lineage>
        <taxon>Bacteria</taxon>
        <taxon>Bacillati</taxon>
        <taxon>Bacillota</taxon>
        <taxon>Bacilli</taxon>
        <taxon>Bacillales</taxon>
        <taxon>Paenibacillaceae</taxon>
        <taxon>Paenibacillus</taxon>
    </lineage>
</organism>
<gene>
    <name evidence="1" type="ORF">EHV15_35665</name>
</gene>